<organism evidence="1 2">
    <name type="scientific">Streptomyces crystallinus</name>
    <dbReference type="NCBI Taxonomy" id="68191"/>
    <lineage>
        <taxon>Bacteria</taxon>
        <taxon>Bacillati</taxon>
        <taxon>Actinomycetota</taxon>
        <taxon>Actinomycetes</taxon>
        <taxon>Kitasatosporales</taxon>
        <taxon>Streptomycetaceae</taxon>
        <taxon>Streptomyces</taxon>
    </lineage>
</organism>
<gene>
    <name evidence="1" type="ORF">GCM10010394_22420</name>
</gene>
<keyword evidence="2" id="KW-1185">Reference proteome</keyword>
<sequence length="73" mass="7855">MSLFTVPDYLMVPGTARQEPPPGPGSGRPSLWSQILAKCAQGGVSQVRGVTERGMVVAVLLWSFRVARASNER</sequence>
<evidence type="ECO:0000313" key="2">
    <source>
        <dbReference type="Proteomes" id="UP001500668"/>
    </source>
</evidence>
<comment type="caution">
    <text evidence="1">The sequence shown here is derived from an EMBL/GenBank/DDBJ whole genome shotgun (WGS) entry which is preliminary data.</text>
</comment>
<reference evidence="2" key="1">
    <citation type="journal article" date="2019" name="Int. J. Syst. Evol. Microbiol.">
        <title>The Global Catalogue of Microorganisms (GCM) 10K type strain sequencing project: providing services to taxonomists for standard genome sequencing and annotation.</title>
        <authorList>
            <consortium name="The Broad Institute Genomics Platform"/>
            <consortium name="The Broad Institute Genome Sequencing Center for Infectious Disease"/>
            <person name="Wu L."/>
            <person name="Ma J."/>
        </authorList>
    </citation>
    <scope>NUCLEOTIDE SEQUENCE [LARGE SCALE GENOMIC DNA]</scope>
    <source>
        <strain evidence="2">JCM 5067</strain>
    </source>
</reference>
<proteinExistence type="predicted"/>
<accession>A0ABP3QKQ1</accession>
<protein>
    <submittedName>
        <fullName evidence="1">Uncharacterized protein</fullName>
    </submittedName>
</protein>
<name>A0ABP3QKQ1_9ACTN</name>
<evidence type="ECO:0000313" key="1">
    <source>
        <dbReference type="EMBL" id="GAA0592677.1"/>
    </source>
</evidence>
<dbReference type="Proteomes" id="UP001500668">
    <property type="component" value="Unassembled WGS sequence"/>
</dbReference>
<dbReference type="EMBL" id="BAAACA010000014">
    <property type="protein sequence ID" value="GAA0592677.1"/>
    <property type="molecule type" value="Genomic_DNA"/>
</dbReference>